<dbReference type="CDD" id="cd16917">
    <property type="entry name" value="HATPase_UhpB-NarQ-NarX-like"/>
    <property type="match status" value="1"/>
</dbReference>
<dbReference type="InterPro" id="IPR050482">
    <property type="entry name" value="Sensor_HK_TwoCompSys"/>
</dbReference>
<keyword evidence="5" id="KW-0902">Two-component regulatory system</keyword>
<evidence type="ECO:0000256" key="4">
    <source>
        <dbReference type="ARBA" id="ARBA00022777"/>
    </source>
</evidence>
<evidence type="ECO:0000256" key="3">
    <source>
        <dbReference type="ARBA" id="ARBA00022679"/>
    </source>
</evidence>
<name>A0A4Y6UXR1_SACBS</name>
<evidence type="ECO:0000256" key="2">
    <source>
        <dbReference type="ARBA" id="ARBA00012438"/>
    </source>
</evidence>
<comment type="catalytic activity">
    <reaction evidence="1">
        <text>ATP + protein L-histidine = ADP + protein N-phospho-L-histidine.</text>
        <dbReference type="EC" id="2.7.13.3"/>
    </reaction>
</comment>
<dbReference type="Gene3D" id="3.30.565.10">
    <property type="entry name" value="Histidine kinase-like ATPase, C-terminal domain"/>
    <property type="match status" value="1"/>
</dbReference>
<feature type="coiled-coil region" evidence="6">
    <location>
        <begin position="251"/>
        <end position="278"/>
    </location>
</feature>
<proteinExistence type="predicted"/>
<reference evidence="8 9" key="1">
    <citation type="submission" date="2019-06" db="EMBL/GenBank/DDBJ databases">
        <title>Saccharibacillus brassicae sp. nov., an endophytic bacterium isolated from Chinese cabbage seeds (Brassica pekinensis).</title>
        <authorList>
            <person name="Jiang L."/>
            <person name="Lee J."/>
            <person name="Kim S.W."/>
        </authorList>
    </citation>
    <scope>NUCLEOTIDE SEQUENCE [LARGE SCALE GENOMIC DNA]</scope>
    <source>
        <strain evidence="9">KCTC 43072 / ATSA2</strain>
    </source>
</reference>
<protein>
    <recommendedName>
        <fullName evidence="2">histidine kinase</fullName>
        <ecNumber evidence="2">2.7.13.3</ecNumber>
    </recommendedName>
</protein>
<dbReference type="InterPro" id="IPR011712">
    <property type="entry name" value="Sig_transdc_His_kin_sub3_dim/P"/>
</dbReference>
<dbReference type="GO" id="GO:0000155">
    <property type="term" value="F:phosphorelay sensor kinase activity"/>
    <property type="evidence" value="ECO:0007669"/>
    <property type="project" value="InterPro"/>
</dbReference>
<evidence type="ECO:0000313" key="9">
    <source>
        <dbReference type="Proteomes" id="UP000316968"/>
    </source>
</evidence>
<dbReference type="KEGG" id="saca:FFV09_08080"/>
<dbReference type="Proteomes" id="UP000316968">
    <property type="component" value="Chromosome"/>
</dbReference>
<dbReference type="EMBL" id="CP041217">
    <property type="protein sequence ID" value="QDH20805.1"/>
    <property type="molecule type" value="Genomic_DNA"/>
</dbReference>
<feature type="domain" description="Signal transduction histidine kinase subgroup 3 dimerisation and phosphoacceptor" evidence="7">
    <location>
        <begin position="217"/>
        <end position="277"/>
    </location>
</feature>
<dbReference type="SUPFAM" id="SSF55874">
    <property type="entry name" value="ATPase domain of HSP90 chaperone/DNA topoisomerase II/histidine kinase"/>
    <property type="match status" value="1"/>
</dbReference>
<evidence type="ECO:0000256" key="1">
    <source>
        <dbReference type="ARBA" id="ARBA00000085"/>
    </source>
</evidence>
<dbReference type="InterPro" id="IPR036890">
    <property type="entry name" value="HATPase_C_sf"/>
</dbReference>
<dbReference type="AlphaFoldDB" id="A0A4Y6UXR1"/>
<dbReference type="GO" id="GO:0016020">
    <property type="term" value="C:membrane"/>
    <property type="evidence" value="ECO:0007669"/>
    <property type="project" value="InterPro"/>
</dbReference>
<evidence type="ECO:0000256" key="6">
    <source>
        <dbReference type="SAM" id="Coils"/>
    </source>
</evidence>
<dbReference type="PANTHER" id="PTHR24421">
    <property type="entry name" value="NITRATE/NITRITE SENSOR PROTEIN NARX-RELATED"/>
    <property type="match status" value="1"/>
</dbReference>
<organism evidence="8 9">
    <name type="scientific">Saccharibacillus brassicae</name>
    <dbReference type="NCBI Taxonomy" id="2583377"/>
    <lineage>
        <taxon>Bacteria</taxon>
        <taxon>Bacillati</taxon>
        <taxon>Bacillota</taxon>
        <taxon>Bacilli</taxon>
        <taxon>Bacillales</taxon>
        <taxon>Paenibacillaceae</taxon>
        <taxon>Saccharibacillus</taxon>
    </lineage>
</organism>
<keyword evidence="6" id="KW-0175">Coiled coil</keyword>
<sequence length="453" mass="50146">MSSKPGMTKVTSVLAGYACYNRKKARTASNCEHGSGGQVKFAIRGGLIFVSAAAGLYTAQPGELPTYTTGVLAFAALTAAERFGLPDRLRIALHAAQLLCAFWLTERFGPAMLFLSLSSLPGYLRSGTVPEGLLAAAHLLALNLALAGADVPTRVNANLAFLLSAGLLGLLGGSERSEREIRRRYDGLRLRHFELHEERERLAAFAARIEEEAQDEERVRIARKLHDDIGHRLIRIKMMMEAALHILPTERERAAAMLEQIRRQLEESMEEIRLSVKKGTTASRAEHEYALDRLLGETGEQAGIRTSYLIRGLPYALYPSYRVTLYQNAREALTNALRHGRADYVELTLIYEPDAVVTEIRSGRTDDADVQRLEAVQRADGAQRADDVPLQVPAAEFARQKRAEPERTKIRPGMGIRGMAERTRHLGGELRIEPGPPFTVVTRLPVRVHKAAE</sequence>
<dbReference type="Gene3D" id="1.20.5.1930">
    <property type="match status" value="1"/>
</dbReference>
<gene>
    <name evidence="8" type="ORF">FFV09_08080</name>
</gene>
<accession>A0A4Y6UXR1</accession>
<evidence type="ECO:0000259" key="7">
    <source>
        <dbReference type="Pfam" id="PF07730"/>
    </source>
</evidence>
<dbReference type="Pfam" id="PF07730">
    <property type="entry name" value="HisKA_3"/>
    <property type="match status" value="1"/>
</dbReference>
<evidence type="ECO:0000313" key="8">
    <source>
        <dbReference type="EMBL" id="QDH20805.1"/>
    </source>
</evidence>
<keyword evidence="9" id="KW-1185">Reference proteome</keyword>
<keyword evidence="3" id="KW-0808">Transferase</keyword>
<dbReference type="EC" id="2.7.13.3" evidence="2"/>
<dbReference type="PANTHER" id="PTHR24421:SF62">
    <property type="entry name" value="SENSORY TRANSDUCTION HISTIDINE KINASE"/>
    <property type="match status" value="1"/>
</dbReference>
<evidence type="ECO:0000256" key="5">
    <source>
        <dbReference type="ARBA" id="ARBA00023012"/>
    </source>
</evidence>
<dbReference type="GO" id="GO:0046983">
    <property type="term" value="F:protein dimerization activity"/>
    <property type="evidence" value="ECO:0007669"/>
    <property type="project" value="InterPro"/>
</dbReference>
<dbReference type="OrthoDB" id="199946at2"/>
<keyword evidence="4 8" id="KW-0418">Kinase</keyword>